<dbReference type="PROSITE" id="PS50943">
    <property type="entry name" value="HTH_CROC1"/>
    <property type="match status" value="1"/>
</dbReference>
<evidence type="ECO:0000313" key="10">
    <source>
        <dbReference type="Proteomes" id="UP001299608"/>
    </source>
</evidence>
<dbReference type="InterPro" id="IPR046335">
    <property type="entry name" value="LacI/GalR-like_sensor"/>
</dbReference>
<evidence type="ECO:0000313" key="7">
    <source>
        <dbReference type="EMBL" id="MCG4748043.1"/>
    </source>
</evidence>
<feature type="domain" description="HTH cro/C1-type" evidence="6">
    <location>
        <begin position="3"/>
        <end position="49"/>
    </location>
</feature>
<dbReference type="PANTHER" id="PTHR30146:SF148">
    <property type="entry name" value="HTH-TYPE TRANSCRIPTIONAL REPRESSOR PURR-RELATED"/>
    <property type="match status" value="1"/>
</dbReference>
<dbReference type="GO" id="GO:0003700">
    <property type="term" value="F:DNA-binding transcription factor activity"/>
    <property type="evidence" value="ECO:0007669"/>
    <property type="project" value="TreeGrafter"/>
</dbReference>
<name>A0AAX1SBT9_9FIRM</name>
<reference evidence="8" key="2">
    <citation type="submission" date="2020-02" db="EMBL/GenBank/DDBJ databases">
        <authorList>
            <person name="Littmann E."/>
            <person name="Sorbara M."/>
        </authorList>
    </citation>
    <scope>NUCLEOTIDE SEQUENCE</scope>
    <source>
        <strain evidence="8">MSK.1.17</strain>
    </source>
</reference>
<dbReference type="PANTHER" id="PTHR30146">
    <property type="entry name" value="LACI-RELATED TRANSCRIPTIONAL REPRESSOR"/>
    <property type="match status" value="1"/>
</dbReference>
<evidence type="ECO:0000259" key="6">
    <source>
        <dbReference type="PROSITE" id="PS50943"/>
    </source>
</evidence>
<dbReference type="Pfam" id="PF00356">
    <property type="entry name" value="LacI"/>
    <property type="match status" value="1"/>
</dbReference>
<dbReference type="Proteomes" id="UP000669239">
    <property type="component" value="Unassembled WGS sequence"/>
</dbReference>
<evidence type="ECO:0000256" key="4">
    <source>
        <dbReference type="ARBA" id="ARBA00023163"/>
    </source>
</evidence>
<dbReference type="InterPro" id="IPR028082">
    <property type="entry name" value="Peripla_BP_I"/>
</dbReference>
<keyword evidence="3" id="KW-0238">DNA-binding</keyword>
<dbReference type="Gene3D" id="3.40.50.2300">
    <property type="match status" value="2"/>
</dbReference>
<evidence type="ECO:0000259" key="5">
    <source>
        <dbReference type="PROSITE" id="PS50932"/>
    </source>
</evidence>
<dbReference type="InterPro" id="IPR000843">
    <property type="entry name" value="HTH_LacI"/>
</dbReference>
<dbReference type="Gene3D" id="1.10.260.40">
    <property type="entry name" value="lambda repressor-like DNA-binding domains"/>
    <property type="match status" value="1"/>
</dbReference>
<dbReference type="GO" id="GO:0000976">
    <property type="term" value="F:transcription cis-regulatory region binding"/>
    <property type="evidence" value="ECO:0007669"/>
    <property type="project" value="TreeGrafter"/>
</dbReference>
<reference evidence="7" key="3">
    <citation type="submission" date="2022-01" db="EMBL/GenBank/DDBJ databases">
        <title>Collection of gut derived symbiotic bacterial strains cultured from healthy donors.</title>
        <authorList>
            <person name="Lin H."/>
            <person name="Kohout C."/>
            <person name="Waligurski E."/>
            <person name="Pamer E.G."/>
        </authorList>
    </citation>
    <scope>NUCLEOTIDE SEQUENCE</scope>
    <source>
        <strain evidence="7">DFI.6.55</strain>
    </source>
</reference>
<dbReference type="RefSeq" id="WP_117563381.1">
    <property type="nucleotide sequence ID" value="NZ_JAAITT010000023.1"/>
</dbReference>
<dbReference type="Proteomes" id="UP001299608">
    <property type="component" value="Unassembled WGS sequence"/>
</dbReference>
<reference evidence="8 9" key="1">
    <citation type="journal article" date="2020" name="Cell Host Microbe">
        <title>Functional and Genomic Variation between Human-Derived Isolates of Lachnospiraceae Reveals Inter- and Intra-Species Diversity.</title>
        <authorList>
            <person name="Sorbara M.T."/>
            <person name="Littmann E.R."/>
            <person name="Fontana E."/>
            <person name="Moody T.U."/>
            <person name="Kohout C.E."/>
            <person name="Gjonbalaj M."/>
            <person name="Eaton V."/>
            <person name="Seok R."/>
            <person name="Leiner I.M."/>
            <person name="Pamer E.G."/>
        </authorList>
    </citation>
    <scope>NUCLEOTIDE SEQUENCE [LARGE SCALE GENOMIC DNA]</scope>
    <source>
        <strain evidence="8 9">MSK.1.17</strain>
    </source>
</reference>
<dbReference type="CDD" id="cd01392">
    <property type="entry name" value="HTH_LacI"/>
    <property type="match status" value="1"/>
</dbReference>
<evidence type="ECO:0000313" key="9">
    <source>
        <dbReference type="Proteomes" id="UP000669239"/>
    </source>
</evidence>
<keyword evidence="4" id="KW-0804">Transcription</keyword>
<dbReference type="EMBL" id="JAKNGE010000031">
    <property type="protein sequence ID" value="MCG4748043.1"/>
    <property type="molecule type" value="Genomic_DNA"/>
</dbReference>
<dbReference type="AlphaFoldDB" id="A0AAX1SBT9"/>
<organism evidence="7 10">
    <name type="scientific">Enterocloster aldenensis</name>
    <dbReference type="NCBI Taxonomy" id="358742"/>
    <lineage>
        <taxon>Bacteria</taxon>
        <taxon>Bacillati</taxon>
        <taxon>Bacillota</taxon>
        <taxon>Clostridia</taxon>
        <taxon>Lachnospirales</taxon>
        <taxon>Lachnospiraceae</taxon>
        <taxon>Enterocloster</taxon>
    </lineage>
</organism>
<keyword evidence="2" id="KW-0805">Transcription regulation</keyword>
<dbReference type="PROSITE" id="PS50932">
    <property type="entry name" value="HTH_LACI_2"/>
    <property type="match status" value="1"/>
</dbReference>
<comment type="caution">
    <text evidence="7">The sequence shown here is derived from an EMBL/GenBank/DDBJ whole genome shotgun (WGS) entry which is preliminary data.</text>
</comment>
<keyword evidence="1" id="KW-0678">Repressor</keyword>
<evidence type="ECO:0000313" key="8">
    <source>
        <dbReference type="EMBL" id="NSJ50227.1"/>
    </source>
</evidence>
<feature type="domain" description="HTH lacI-type" evidence="5">
    <location>
        <begin position="2"/>
        <end position="59"/>
    </location>
</feature>
<dbReference type="InterPro" id="IPR001387">
    <property type="entry name" value="Cro/C1-type_HTH"/>
</dbReference>
<evidence type="ECO:0000256" key="2">
    <source>
        <dbReference type="ARBA" id="ARBA00023015"/>
    </source>
</evidence>
<dbReference type="InterPro" id="IPR010982">
    <property type="entry name" value="Lambda_DNA-bd_dom_sf"/>
</dbReference>
<evidence type="ECO:0000256" key="3">
    <source>
        <dbReference type="ARBA" id="ARBA00023125"/>
    </source>
</evidence>
<dbReference type="Pfam" id="PF13377">
    <property type="entry name" value="Peripla_BP_3"/>
    <property type="match status" value="1"/>
</dbReference>
<gene>
    <name evidence="8" type="ORF">G5B36_16180</name>
    <name evidence="7" type="ORF">L0N08_21715</name>
</gene>
<proteinExistence type="predicted"/>
<dbReference type="EMBL" id="JAAITT010000023">
    <property type="protein sequence ID" value="NSJ50227.1"/>
    <property type="molecule type" value="Genomic_DNA"/>
</dbReference>
<dbReference type="SUPFAM" id="SSF53822">
    <property type="entry name" value="Periplasmic binding protein-like I"/>
    <property type="match status" value="1"/>
</dbReference>
<keyword evidence="9" id="KW-1185">Reference proteome</keyword>
<protein>
    <submittedName>
        <fullName evidence="7">LacI family transcriptional regulator</fullName>
    </submittedName>
</protein>
<evidence type="ECO:0000256" key="1">
    <source>
        <dbReference type="ARBA" id="ARBA00022491"/>
    </source>
</evidence>
<sequence>MPTQKDVANAAGVTPTTVSLILNGKAKERHIHPETVARVMEAMKELGYQPNTTARRLRSSGAERPIFALYWPADSRIRLCGDFIYEIQQVFAALSFDCELVIQTYEKDRLQAVAEGFQKGIYNGVIISGCSAADLVFLEDCTPMVPVVLIDRYCEKYSTVGVDNSQAGRSVARLIHESGCPQAAVIRADARHIGQTGRFNAFLEGCRELGIQIRKDWIIQIENNVNGGALAAEQLCSLNDRPPVLVCETDNLALGALVVLRQKGIRIPGEMKMLCFGFTANDTLAYQSPSISTITMPVSRMCRATAEILIHALSHREYMPVHVLVNIDIHLRESFSEIQEAPGLI</sequence>
<dbReference type="SMART" id="SM00354">
    <property type="entry name" value="HTH_LACI"/>
    <property type="match status" value="1"/>
</dbReference>
<dbReference type="SUPFAM" id="SSF47413">
    <property type="entry name" value="lambda repressor-like DNA-binding domains"/>
    <property type="match status" value="1"/>
</dbReference>
<accession>A0AAX1SBT9</accession>